<dbReference type="AlphaFoldDB" id="A0A9W6SX00"/>
<evidence type="ECO:0000256" key="4">
    <source>
        <dbReference type="ARBA" id="ARBA00022989"/>
    </source>
</evidence>
<accession>A0A9W6SX00</accession>
<organism evidence="7 8">
    <name type="scientific">Candida boidinii</name>
    <name type="common">Yeast</name>
    <dbReference type="NCBI Taxonomy" id="5477"/>
    <lineage>
        <taxon>Eukaryota</taxon>
        <taxon>Fungi</taxon>
        <taxon>Dikarya</taxon>
        <taxon>Ascomycota</taxon>
        <taxon>Saccharomycotina</taxon>
        <taxon>Pichiomycetes</taxon>
        <taxon>Pichiales</taxon>
        <taxon>Pichiaceae</taxon>
        <taxon>Ogataea</taxon>
        <taxon>Ogataea/Candida clade</taxon>
    </lineage>
</organism>
<evidence type="ECO:0000256" key="5">
    <source>
        <dbReference type="ARBA" id="ARBA00023136"/>
    </source>
</evidence>
<comment type="caution">
    <text evidence="7">The sequence shown here is derived from an EMBL/GenBank/DDBJ whole genome shotgun (WGS) entry which is preliminary data.</text>
</comment>
<dbReference type="GO" id="GO:0016020">
    <property type="term" value="C:membrane"/>
    <property type="evidence" value="ECO:0007669"/>
    <property type="project" value="UniProtKB-SubCell"/>
</dbReference>
<gene>
    <name evidence="7" type="ORF">Cboi02_000195600</name>
</gene>
<keyword evidence="4 6" id="KW-1133">Transmembrane helix</keyword>
<dbReference type="EMBL" id="BSXN01000530">
    <property type="protein sequence ID" value="GME68929.1"/>
    <property type="molecule type" value="Genomic_DNA"/>
</dbReference>
<evidence type="ECO:0000313" key="7">
    <source>
        <dbReference type="EMBL" id="GME68929.1"/>
    </source>
</evidence>
<evidence type="ECO:0000256" key="3">
    <source>
        <dbReference type="ARBA" id="ARBA00022692"/>
    </source>
</evidence>
<keyword evidence="5 6" id="KW-0472">Membrane</keyword>
<evidence type="ECO:0000256" key="6">
    <source>
        <dbReference type="RuleBase" id="RU367022"/>
    </source>
</evidence>
<dbReference type="Proteomes" id="UP001165120">
    <property type="component" value="Unassembled WGS sequence"/>
</dbReference>
<keyword evidence="6" id="KW-0187">Copper transport</keyword>
<proteinExistence type="inferred from homology"/>
<feature type="transmembrane region" description="Helical" evidence="6">
    <location>
        <begin position="243"/>
        <end position="266"/>
    </location>
</feature>
<evidence type="ECO:0000256" key="2">
    <source>
        <dbReference type="ARBA" id="ARBA00006921"/>
    </source>
</evidence>
<evidence type="ECO:0000313" key="8">
    <source>
        <dbReference type="Proteomes" id="UP001165120"/>
    </source>
</evidence>
<feature type="transmembrane region" description="Helical" evidence="6">
    <location>
        <begin position="119"/>
        <end position="136"/>
    </location>
</feature>
<keyword evidence="3 6" id="KW-0812">Transmembrane</keyword>
<keyword evidence="6" id="KW-0406">Ion transport</keyword>
<comment type="similarity">
    <text evidence="2 6">Belongs to the copper transporter (Ctr) (TC 1.A.56) family. SLC31A subfamily.</text>
</comment>
<dbReference type="InterPro" id="IPR007274">
    <property type="entry name" value="Cop_transporter"/>
</dbReference>
<dbReference type="PANTHER" id="PTHR12483">
    <property type="entry name" value="SOLUTE CARRIER FAMILY 31 COPPER TRANSPORTERS"/>
    <property type="match status" value="1"/>
</dbReference>
<comment type="subcellular location">
    <subcellularLocation>
        <location evidence="1 6">Membrane</location>
        <topology evidence="1 6">Multi-pass membrane protein</topology>
    </subcellularLocation>
</comment>
<reference evidence="7" key="1">
    <citation type="submission" date="2023-04" db="EMBL/GenBank/DDBJ databases">
        <title>Candida boidinii NBRC 10035.</title>
        <authorList>
            <person name="Ichikawa N."/>
            <person name="Sato H."/>
            <person name="Tonouchi N."/>
        </authorList>
    </citation>
    <scope>NUCLEOTIDE SEQUENCE</scope>
    <source>
        <strain evidence="7">NBRC 10035</strain>
    </source>
</reference>
<dbReference type="Pfam" id="PF04145">
    <property type="entry name" value="Ctr"/>
    <property type="match status" value="1"/>
</dbReference>
<keyword evidence="6" id="KW-0186">Copper</keyword>
<name>A0A9W6SX00_CANBO</name>
<dbReference type="GO" id="GO:0005375">
    <property type="term" value="F:copper ion transmembrane transporter activity"/>
    <property type="evidence" value="ECO:0007669"/>
    <property type="project" value="UniProtKB-UniRule"/>
</dbReference>
<dbReference type="PANTHER" id="PTHR12483:SF73">
    <property type="entry name" value="COPPER TRANSPORT PROTEIN CTR3"/>
    <property type="match status" value="1"/>
</dbReference>
<keyword evidence="6" id="KW-0813">Transport</keyword>
<evidence type="ECO:0000256" key="1">
    <source>
        <dbReference type="ARBA" id="ARBA00004141"/>
    </source>
</evidence>
<protein>
    <recommendedName>
        <fullName evidence="6">Copper transport protein</fullName>
    </recommendedName>
</protein>
<keyword evidence="8" id="KW-1185">Reference proteome</keyword>
<sequence length="297" mass="33066">MNMDGMDMGTSSSMDMGTMVAMTMASMTGMDMGPMTDTAAAITTAMAGMTDMGMGTMTSMSGMPASTSMGMMDMGGSSNGSSTAAAMVMSCKMSMLWNWYTIDTCIISSTWKNSTRGRFAGTCIGVFLMVVATQWLRRLHLEWNNKLIERRAIEKRNYLKALGIEDSDLNIKDILSDEEKEKIVNEGYFATVFIPILEALKHKWLLKWTDKNTTSVYRNFLDHVIEAGLFTIQWTLTHLIMLLYMYFNGYIIISTFLGALFGRILFGYEPLCTCKCFSANDDGNFCEGVEDVKNCCS</sequence>